<feature type="transmembrane region" description="Helical" evidence="6">
    <location>
        <begin position="376"/>
        <end position="398"/>
    </location>
</feature>
<dbReference type="STRING" id="479434.Sthe_0896"/>
<dbReference type="PANTHER" id="PTHR43124:SF3">
    <property type="entry name" value="CHLORAMPHENICOL EFFLUX PUMP RV0191"/>
    <property type="match status" value="1"/>
</dbReference>
<feature type="transmembrane region" description="Helical" evidence="6">
    <location>
        <begin position="55"/>
        <end position="74"/>
    </location>
</feature>
<dbReference type="GO" id="GO:0022857">
    <property type="term" value="F:transmembrane transporter activity"/>
    <property type="evidence" value="ECO:0007669"/>
    <property type="project" value="InterPro"/>
</dbReference>
<sequence>MKLDTGQGTDAGRVASEWSVLRALIVTMIVNQTGVVIISPLVVDIAEAFNVSVSAAAQLRTASALVSAVLAPFVGIASERLGSRPLIIGGLFGVGLAGLGSALAPTFGVLLAVQAAGGLGIAALLSMGYAAVGDYFPPGRRAWAIGMVTVGQPLAWVVGLPLIGFLADTFSWRASFLGVPMAFSLVGLAFALRLPAPRRAAEREPGTRRGHGGALGSLIRDRSAVIWVIAELSAYTGWAGTLTFLGAFYISQYDLSAGLTSPLLSLTALGFVGGSLVAHRVSQGRRLPLVVLVSAVLSGALLVVALGRPMSLALTVVLLVAFGLSQGVRGATSSSLGLQQSPTHRGTLMALRAAVVQAGYVIGSIGNALLLPLGGFGLIGLSGALLLLVGGTMTALWVEERPG</sequence>
<feature type="transmembrane region" description="Helical" evidence="6">
    <location>
        <begin position="20"/>
        <end position="43"/>
    </location>
</feature>
<feature type="transmembrane region" description="Helical" evidence="6">
    <location>
        <begin position="349"/>
        <end position="370"/>
    </location>
</feature>
<feature type="transmembrane region" description="Helical" evidence="6">
    <location>
        <begin position="110"/>
        <end position="132"/>
    </location>
</feature>
<keyword evidence="2" id="KW-1003">Cell membrane</keyword>
<evidence type="ECO:0000256" key="3">
    <source>
        <dbReference type="ARBA" id="ARBA00022692"/>
    </source>
</evidence>
<dbReference type="eggNOG" id="COG2814">
    <property type="taxonomic scope" value="Bacteria"/>
</dbReference>
<dbReference type="EMBL" id="CP001823">
    <property type="protein sequence ID" value="ACZ38333.1"/>
    <property type="molecule type" value="Genomic_DNA"/>
</dbReference>
<evidence type="ECO:0000256" key="5">
    <source>
        <dbReference type="ARBA" id="ARBA00023136"/>
    </source>
</evidence>
<keyword evidence="5 6" id="KW-0472">Membrane</keyword>
<dbReference type="InterPro" id="IPR050189">
    <property type="entry name" value="MFS_Efflux_Transporters"/>
</dbReference>
<dbReference type="InterPro" id="IPR011701">
    <property type="entry name" value="MFS"/>
</dbReference>
<organism evidence="8 9">
    <name type="scientific">Sphaerobacter thermophilus (strain ATCC 49802 / DSM 20745 / KCCM 41009 / NCIMB 13125 / S 6022)</name>
    <dbReference type="NCBI Taxonomy" id="479434"/>
    <lineage>
        <taxon>Bacteria</taxon>
        <taxon>Pseudomonadati</taxon>
        <taxon>Thermomicrobiota</taxon>
        <taxon>Thermomicrobia</taxon>
        <taxon>Sphaerobacterales</taxon>
        <taxon>Sphaerobacterineae</taxon>
        <taxon>Sphaerobacteraceae</taxon>
        <taxon>Sphaerobacter</taxon>
    </lineage>
</organism>
<feature type="transmembrane region" description="Helical" evidence="6">
    <location>
        <begin position="224"/>
        <end position="250"/>
    </location>
</feature>
<comment type="subcellular location">
    <subcellularLocation>
        <location evidence="1">Cell membrane</location>
        <topology evidence="1">Multi-pass membrane protein</topology>
    </subcellularLocation>
</comment>
<evidence type="ECO:0000313" key="8">
    <source>
        <dbReference type="EMBL" id="ACZ38333.1"/>
    </source>
</evidence>
<dbReference type="InParanoid" id="D1C266"/>
<dbReference type="PANTHER" id="PTHR43124">
    <property type="entry name" value="PURINE EFFLUX PUMP PBUE"/>
    <property type="match status" value="1"/>
</dbReference>
<feature type="transmembrane region" description="Helical" evidence="6">
    <location>
        <begin position="172"/>
        <end position="194"/>
    </location>
</feature>
<dbReference type="HOGENOM" id="CLU_001265_61_5_0"/>
<keyword evidence="9" id="KW-1185">Reference proteome</keyword>
<dbReference type="Proteomes" id="UP000002027">
    <property type="component" value="Chromosome 1"/>
</dbReference>
<feature type="domain" description="Major facilitator superfamily (MFS) profile" evidence="7">
    <location>
        <begin position="20"/>
        <end position="402"/>
    </location>
</feature>
<evidence type="ECO:0000256" key="6">
    <source>
        <dbReference type="SAM" id="Phobius"/>
    </source>
</evidence>
<dbReference type="GO" id="GO:0005886">
    <property type="term" value="C:plasma membrane"/>
    <property type="evidence" value="ECO:0007669"/>
    <property type="project" value="UniProtKB-SubCell"/>
</dbReference>
<dbReference type="Gene3D" id="1.20.1250.20">
    <property type="entry name" value="MFS general substrate transporter like domains"/>
    <property type="match status" value="1"/>
</dbReference>
<reference evidence="8 9" key="2">
    <citation type="journal article" date="2010" name="Stand. Genomic Sci.">
        <title>Complete genome sequence of Desulfohalobium retbaense type strain (HR(100)).</title>
        <authorList>
            <person name="Spring S."/>
            <person name="Nolan M."/>
            <person name="Lapidus A."/>
            <person name="Glavina Del Rio T."/>
            <person name="Copeland A."/>
            <person name="Tice H."/>
            <person name="Cheng J.F."/>
            <person name="Lucas S."/>
            <person name="Land M."/>
            <person name="Chen F."/>
            <person name="Bruce D."/>
            <person name="Goodwin L."/>
            <person name="Pitluck S."/>
            <person name="Ivanova N."/>
            <person name="Mavromatis K."/>
            <person name="Mikhailova N."/>
            <person name="Pati A."/>
            <person name="Chen A."/>
            <person name="Palaniappan K."/>
            <person name="Hauser L."/>
            <person name="Chang Y.J."/>
            <person name="Jeffries C.D."/>
            <person name="Munk C."/>
            <person name="Kiss H."/>
            <person name="Chain P."/>
            <person name="Han C."/>
            <person name="Brettin T."/>
            <person name="Detter J.C."/>
            <person name="Schuler E."/>
            <person name="Goker M."/>
            <person name="Rohde M."/>
            <person name="Bristow J."/>
            <person name="Eisen J.A."/>
            <person name="Markowitz V."/>
            <person name="Hugenholtz P."/>
            <person name="Kyrpides N.C."/>
            <person name="Klenk H.P."/>
        </authorList>
    </citation>
    <scope>NUCLEOTIDE SEQUENCE [LARGE SCALE GENOMIC DNA]</scope>
    <source>
        <strain evidence="9">ATCC 49802 / DSM 20745 / S 6022</strain>
    </source>
</reference>
<dbReference type="OrthoDB" id="9812221at2"/>
<evidence type="ECO:0000313" key="9">
    <source>
        <dbReference type="Proteomes" id="UP000002027"/>
    </source>
</evidence>
<feature type="transmembrane region" description="Helical" evidence="6">
    <location>
        <begin position="256"/>
        <end position="277"/>
    </location>
</feature>
<dbReference type="RefSeq" id="WP_012871380.1">
    <property type="nucleotide sequence ID" value="NC_013523.1"/>
</dbReference>
<keyword evidence="3 6" id="KW-0812">Transmembrane</keyword>
<keyword evidence="4 6" id="KW-1133">Transmembrane helix</keyword>
<protein>
    <submittedName>
        <fullName evidence="8">Major facilitator superfamily MFS_1</fullName>
    </submittedName>
</protein>
<feature type="transmembrane region" description="Helical" evidence="6">
    <location>
        <begin position="144"/>
        <end position="166"/>
    </location>
</feature>
<dbReference type="KEGG" id="sti:Sthe_0896"/>
<accession>D1C266</accession>
<reference evidence="9" key="1">
    <citation type="submission" date="2009-11" db="EMBL/GenBank/DDBJ databases">
        <title>The complete chromosome 1 of Sphaerobacter thermophilus DSM 20745.</title>
        <authorList>
            <person name="Lucas S."/>
            <person name="Copeland A."/>
            <person name="Lapidus A."/>
            <person name="Glavina del Rio T."/>
            <person name="Dalin E."/>
            <person name="Tice H."/>
            <person name="Bruce D."/>
            <person name="Goodwin L."/>
            <person name="Pitluck S."/>
            <person name="Kyrpides N."/>
            <person name="Mavromatis K."/>
            <person name="Ivanova N."/>
            <person name="Mikhailova N."/>
            <person name="LaButti K.M."/>
            <person name="Clum A."/>
            <person name="Sun H.I."/>
            <person name="Brettin T."/>
            <person name="Detter J.C."/>
            <person name="Han C."/>
            <person name="Larimer F."/>
            <person name="Land M."/>
            <person name="Hauser L."/>
            <person name="Markowitz V."/>
            <person name="Cheng J.F."/>
            <person name="Hugenholtz P."/>
            <person name="Woyke T."/>
            <person name="Wu D."/>
            <person name="Steenblock K."/>
            <person name="Schneider S."/>
            <person name="Pukall R."/>
            <person name="Goeker M."/>
            <person name="Klenk H.P."/>
            <person name="Eisen J.A."/>
        </authorList>
    </citation>
    <scope>NUCLEOTIDE SEQUENCE [LARGE SCALE GENOMIC DNA]</scope>
    <source>
        <strain evidence="9">ATCC 49802 / DSM 20745 / S 6022</strain>
    </source>
</reference>
<evidence type="ECO:0000256" key="4">
    <source>
        <dbReference type="ARBA" id="ARBA00022989"/>
    </source>
</evidence>
<evidence type="ECO:0000259" key="7">
    <source>
        <dbReference type="PROSITE" id="PS50850"/>
    </source>
</evidence>
<gene>
    <name evidence="8" type="ordered locus">Sthe_0896</name>
</gene>
<dbReference type="PROSITE" id="PS50850">
    <property type="entry name" value="MFS"/>
    <property type="match status" value="1"/>
</dbReference>
<feature type="transmembrane region" description="Helical" evidence="6">
    <location>
        <begin position="289"/>
        <end position="306"/>
    </location>
</feature>
<feature type="transmembrane region" description="Helical" evidence="6">
    <location>
        <begin position="312"/>
        <end position="328"/>
    </location>
</feature>
<proteinExistence type="predicted"/>
<dbReference type="InterPro" id="IPR020846">
    <property type="entry name" value="MFS_dom"/>
</dbReference>
<name>D1C266_SPHTD</name>
<dbReference type="SUPFAM" id="SSF103473">
    <property type="entry name" value="MFS general substrate transporter"/>
    <property type="match status" value="1"/>
</dbReference>
<dbReference type="InterPro" id="IPR036259">
    <property type="entry name" value="MFS_trans_sf"/>
</dbReference>
<evidence type="ECO:0000256" key="1">
    <source>
        <dbReference type="ARBA" id="ARBA00004651"/>
    </source>
</evidence>
<dbReference type="Pfam" id="PF07690">
    <property type="entry name" value="MFS_1"/>
    <property type="match status" value="1"/>
</dbReference>
<evidence type="ECO:0000256" key="2">
    <source>
        <dbReference type="ARBA" id="ARBA00022475"/>
    </source>
</evidence>
<dbReference type="AlphaFoldDB" id="D1C266"/>
<feature type="transmembrane region" description="Helical" evidence="6">
    <location>
        <begin position="86"/>
        <end position="104"/>
    </location>
</feature>